<evidence type="ECO:0000259" key="6">
    <source>
        <dbReference type="PROSITE" id="PS50178"/>
    </source>
</evidence>
<dbReference type="AlphaFoldDB" id="A0A0N1HUZ5"/>
<dbReference type="InterPro" id="IPR000306">
    <property type="entry name" value="Znf_FYVE"/>
</dbReference>
<dbReference type="Gene3D" id="3.30.40.10">
    <property type="entry name" value="Zinc/RING finger domain, C3HC4 (zinc finger)"/>
    <property type="match status" value="1"/>
</dbReference>
<evidence type="ECO:0000256" key="3">
    <source>
        <dbReference type="ARBA" id="ARBA00022833"/>
    </source>
</evidence>
<dbReference type="PROSITE" id="PS50178">
    <property type="entry name" value="ZF_FYVE"/>
    <property type="match status" value="1"/>
</dbReference>
<dbReference type="SUPFAM" id="SSF57903">
    <property type="entry name" value="FYVE/PHD zinc finger"/>
    <property type="match status" value="1"/>
</dbReference>
<dbReference type="InterPro" id="IPR052113">
    <property type="entry name" value="FYVE-type_Zinc_Finger"/>
</dbReference>
<dbReference type="OMA" id="CESDPLT"/>
<evidence type="ECO:0000313" key="8">
    <source>
        <dbReference type="Proteomes" id="UP000038009"/>
    </source>
</evidence>
<dbReference type="PANTHER" id="PTHR39490:SF8">
    <property type="entry name" value="ZINC FINGER FYVE DOMAIN-CONTAINING PROTEIN 21"/>
    <property type="match status" value="1"/>
</dbReference>
<organism evidence="7 8">
    <name type="scientific">Leptomonas seymouri</name>
    <dbReference type="NCBI Taxonomy" id="5684"/>
    <lineage>
        <taxon>Eukaryota</taxon>
        <taxon>Discoba</taxon>
        <taxon>Euglenozoa</taxon>
        <taxon>Kinetoplastea</taxon>
        <taxon>Metakinetoplastina</taxon>
        <taxon>Trypanosomatida</taxon>
        <taxon>Trypanosomatidae</taxon>
        <taxon>Leishmaniinae</taxon>
        <taxon>Leptomonas</taxon>
    </lineage>
</organism>
<keyword evidence="2 4" id="KW-0863">Zinc-finger</keyword>
<sequence>MSLKVSLGPWKADDTAANCESCGANFKLFRRRHHCRCCGGIFCSTCSGQTFVIPTYPSLIPQRVCRECHFLLSAREAGRSQQRDRALLQQSCAQSHHADPASVLPSCTPDGSEGGGSVTVQSVRASAVNSGSIGSTFADFIEGTGTEEDSDYVSTAVAGVLSSWNEQEHPSSISFLPLLKENLVRSGEVPLLNVLLFPSPQCYTVSVLMLAKEDTMRDLIQRLAEPYFRLANGPCKKISDAASKDLCSLLNFYSEMQRISPDLAATEVAAQCSNVVLTSLSLGQLEKERDNAAQISSLREFFRQRHVVSVEEAV</sequence>
<keyword evidence="1" id="KW-0479">Metal-binding</keyword>
<comment type="caution">
    <text evidence="7">The sequence shown here is derived from an EMBL/GenBank/DDBJ whole genome shotgun (WGS) entry which is preliminary data.</text>
</comment>
<dbReference type="GO" id="GO:0008270">
    <property type="term" value="F:zinc ion binding"/>
    <property type="evidence" value="ECO:0007669"/>
    <property type="project" value="UniProtKB-KW"/>
</dbReference>
<dbReference type="InterPro" id="IPR017455">
    <property type="entry name" value="Znf_FYVE-rel"/>
</dbReference>
<name>A0A0N1HUZ5_LEPSE</name>
<evidence type="ECO:0000313" key="7">
    <source>
        <dbReference type="EMBL" id="KPI84232.1"/>
    </source>
</evidence>
<dbReference type="SMART" id="SM00064">
    <property type="entry name" value="FYVE"/>
    <property type="match status" value="1"/>
</dbReference>
<evidence type="ECO:0000256" key="5">
    <source>
        <dbReference type="SAM" id="MobiDB-lite"/>
    </source>
</evidence>
<dbReference type="Pfam" id="PF01363">
    <property type="entry name" value="FYVE"/>
    <property type="match status" value="1"/>
</dbReference>
<gene>
    <name evidence="7" type="ORF">ABL78_6718</name>
</gene>
<evidence type="ECO:0000256" key="4">
    <source>
        <dbReference type="PROSITE-ProRule" id="PRU00091"/>
    </source>
</evidence>
<feature type="domain" description="FYVE-type" evidence="6">
    <location>
        <begin position="13"/>
        <end position="73"/>
    </location>
</feature>
<dbReference type="PANTHER" id="PTHR39490">
    <property type="entry name" value="ARRESTIN DOMAIN-CONTAINING PROTEIN D"/>
    <property type="match status" value="1"/>
</dbReference>
<evidence type="ECO:0000256" key="2">
    <source>
        <dbReference type="ARBA" id="ARBA00022771"/>
    </source>
</evidence>
<keyword evidence="3" id="KW-0862">Zinc</keyword>
<dbReference type="InterPro" id="IPR013083">
    <property type="entry name" value="Znf_RING/FYVE/PHD"/>
</dbReference>
<reference evidence="7 8" key="1">
    <citation type="journal article" date="2015" name="PLoS Pathog.">
        <title>Leptomonas seymouri: Adaptations to the Dixenous Life Cycle Analyzed by Genome Sequencing, Transcriptome Profiling and Co-infection with Leishmania donovani.</title>
        <authorList>
            <person name="Kraeva N."/>
            <person name="Butenko A."/>
            <person name="Hlavacova J."/>
            <person name="Kostygov A."/>
            <person name="Myskova J."/>
            <person name="Grybchuk D."/>
            <person name="Lestinova T."/>
            <person name="Votypka J."/>
            <person name="Volf P."/>
            <person name="Opperdoes F."/>
            <person name="Flegontov P."/>
            <person name="Lukes J."/>
            <person name="Yurchenko V."/>
        </authorList>
    </citation>
    <scope>NUCLEOTIDE SEQUENCE [LARGE SCALE GENOMIC DNA]</scope>
    <source>
        <strain evidence="7 8">ATCC 30220</strain>
    </source>
</reference>
<keyword evidence="8" id="KW-1185">Reference proteome</keyword>
<dbReference type="EMBL" id="LJSK01000277">
    <property type="protein sequence ID" value="KPI84232.1"/>
    <property type="molecule type" value="Genomic_DNA"/>
</dbReference>
<proteinExistence type="predicted"/>
<dbReference type="OrthoDB" id="246056at2759"/>
<evidence type="ECO:0000256" key="1">
    <source>
        <dbReference type="ARBA" id="ARBA00022723"/>
    </source>
</evidence>
<dbReference type="InterPro" id="IPR011011">
    <property type="entry name" value="Znf_FYVE_PHD"/>
</dbReference>
<dbReference type="VEuPathDB" id="TriTrypDB:Lsey_0277_0110"/>
<feature type="region of interest" description="Disordered" evidence="5">
    <location>
        <begin position="99"/>
        <end position="118"/>
    </location>
</feature>
<protein>
    <recommendedName>
        <fullName evidence="6">FYVE-type domain-containing protein</fullName>
    </recommendedName>
</protein>
<dbReference type="Proteomes" id="UP000038009">
    <property type="component" value="Unassembled WGS sequence"/>
</dbReference>
<accession>A0A0N1HUZ5</accession>